<dbReference type="PATRIC" id="fig|889306.3.peg.3746"/>
<dbReference type="Proteomes" id="UP000031938">
    <property type="component" value="Unassembled WGS sequence"/>
</dbReference>
<evidence type="ECO:0000313" key="1">
    <source>
        <dbReference type="EMBL" id="KIL43907.1"/>
    </source>
</evidence>
<reference evidence="1 2" key="1">
    <citation type="submission" date="2015-01" db="EMBL/GenBank/DDBJ databases">
        <title>Genome sequencing of Jeotgalibacillus soli.</title>
        <authorList>
            <person name="Goh K.M."/>
            <person name="Chan K.-G."/>
            <person name="Yaakop A.S."/>
            <person name="Ee R."/>
            <person name="Gan H.M."/>
            <person name="Chan C.S."/>
        </authorList>
    </citation>
    <scope>NUCLEOTIDE SEQUENCE [LARGE SCALE GENOMIC DNA]</scope>
    <source>
        <strain evidence="1 2">P9</strain>
    </source>
</reference>
<evidence type="ECO:0000313" key="2">
    <source>
        <dbReference type="Proteomes" id="UP000031938"/>
    </source>
</evidence>
<keyword evidence="2" id="KW-1185">Reference proteome</keyword>
<dbReference type="AlphaFoldDB" id="A0A0C2V4F2"/>
<proteinExistence type="predicted"/>
<name>A0A0C2V4F2_9BACL</name>
<protein>
    <submittedName>
        <fullName evidence="1">Uncharacterized protein</fullName>
    </submittedName>
</protein>
<sequence>MFEKASQFLLTWKILSGSIKLSTLLPLMHGKEARPDLSMFF</sequence>
<organism evidence="1 2">
    <name type="scientific">Jeotgalibacillus soli</name>
    <dbReference type="NCBI Taxonomy" id="889306"/>
    <lineage>
        <taxon>Bacteria</taxon>
        <taxon>Bacillati</taxon>
        <taxon>Bacillota</taxon>
        <taxon>Bacilli</taxon>
        <taxon>Bacillales</taxon>
        <taxon>Caryophanaceae</taxon>
        <taxon>Jeotgalibacillus</taxon>
    </lineage>
</organism>
<dbReference type="EMBL" id="JXRP01000020">
    <property type="protein sequence ID" value="KIL43907.1"/>
    <property type="molecule type" value="Genomic_DNA"/>
</dbReference>
<gene>
    <name evidence="1" type="ORF">KP78_37310</name>
</gene>
<accession>A0A0C2V4F2</accession>
<comment type="caution">
    <text evidence="1">The sequence shown here is derived from an EMBL/GenBank/DDBJ whole genome shotgun (WGS) entry which is preliminary data.</text>
</comment>